<accession>A0A1F5Q2S4</accession>
<organism evidence="2 3">
    <name type="scientific">Candidatus Doudnabacteria bacterium RIFCSPLOWO2_01_FULL_44_21</name>
    <dbReference type="NCBI Taxonomy" id="1817841"/>
    <lineage>
        <taxon>Bacteria</taxon>
        <taxon>Candidatus Doudnaibacteriota</taxon>
    </lineage>
</organism>
<dbReference type="STRING" id="1817841.A3B10_01935"/>
<gene>
    <name evidence="2" type="ORF">A3B10_01935</name>
</gene>
<evidence type="ECO:0000256" key="1">
    <source>
        <dbReference type="SAM" id="Phobius"/>
    </source>
</evidence>
<feature type="transmembrane region" description="Helical" evidence="1">
    <location>
        <begin position="138"/>
        <end position="155"/>
    </location>
</feature>
<name>A0A1F5Q2S4_9BACT</name>
<dbReference type="AlphaFoldDB" id="A0A1F5Q2S4"/>
<comment type="caution">
    <text evidence="2">The sequence shown here is derived from an EMBL/GenBank/DDBJ whole genome shotgun (WGS) entry which is preliminary data.</text>
</comment>
<keyword evidence="1" id="KW-0812">Transmembrane</keyword>
<dbReference type="SUPFAM" id="SSF81301">
    <property type="entry name" value="Nucleotidyltransferase"/>
    <property type="match status" value="1"/>
</dbReference>
<evidence type="ECO:0000313" key="2">
    <source>
        <dbReference type="EMBL" id="OGE96424.1"/>
    </source>
</evidence>
<evidence type="ECO:0000313" key="3">
    <source>
        <dbReference type="Proteomes" id="UP000177281"/>
    </source>
</evidence>
<dbReference type="CDD" id="cd05403">
    <property type="entry name" value="NT_KNTase_like"/>
    <property type="match status" value="1"/>
</dbReference>
<keyword evidence="1" id="KW-1133">Transmembrane helix</keyword>
<evidence type="ECO:0008006" key="4">
    <source>
        <dbReference type="Google" id="ProtNLM"/>
    </source>
</evidence>
<keyword evidence="1" id="KW-0472">Membrane</keyword>
<dbReference type="InterPro" id="IPR043519">
    <property type="entry name" value="NT_sf"/>
</dbReference>
<reference evidence="2 3" key="1">
    <citation type="journal article" date="2016" name="Nat. Commun.">
        <title>Thousands of microbial genomes shed light on interconnected biogeochemical processes in an aquifer system.</title>
        <authorList>
            <person name="Anantharaman K."/>
            <person name="Brown C.T."/>
            <person name="Hug L.A."/>
            <person name="Sharon I."/>
            <person name="Castelle C.J."/>
            <person name="Probst A.J."/>
            <person name="Thomas B.C."/>
            <person name="Singh A."/>
            <person name="Wilkins M.J."/>
            <person name="Karaoz U."/>
            <person name="Brodie E.L."/>
            <person name="Williams K.H."/>
            <person name="Hubbard S.S."/>
            <person name="Banfield J.F."/>
        </authorList>
    </citation>
    <scope>NUCLEOTIDE SEQUENCE [LARGE SCALE GENOMIC DNA]</scope>
</reference>
<feature type="transmembrane region" description="Helical" evidence="1">
    <location>
        <begin position="97"/>
        <end position="118"/>
    </location>
</feature>
<proteinExistence type="predicted"/>
<dbReference type="EMBL" id="MFFB01000005">
    <property type="protein sequence ID" value="OGE96424.1"/>
    <property type="molecule type" value="Genomic_DNA"/>
</dbReference>
<sequence length="311" mass="36293">MLEISAVKTQEKLTEAIISTLAFFSLYELPLSARRAHELLLGVRASAPEVEQTLNFLAENHKIIRSGNLYSTKPWNTATYSTNQQELIRKWTRIDRYFNWLAILPFVRNISVINSLAMGTADSDSDIDFFVITKPHRLYLVRSVIIVLFRLLGIYKTRQKIKDRFCFGFYVDTNHLKFEQLMLKPSDPYFMFWQASMRPVLGGQAYWRLIQHNQWLMQVFPNFEPINRHATNRRSNFLISSVKFLLETLLWVPGLILEPILRRIHINHTFKLAENRAVTSSTIANAGMLKLHGYDVRAEIAQRYNEILISL</sequence>
<protein>
    <recommendedName>
        <fullName evidence="4">Polymerase nucleotidyl transferase domain-containing protein</fullName>
    </recommendedName>
</protein>
<dbReference type="Proteomes" id="UP000177281">
    <property type="component" value="Unassembled WGS sequence"/>
</dbReference>